<dbReference type="SUPFAM" id="SSF53756">
    <property type="entry name" value="UDP-Glycosyltransferase/glycogen phosphorylase"/>
    <property type="match status" value="1"/>
</dbReference>
<dbReference type="Pfam" id="PF00534">
    <property type="entry name" value="Glycos_transf_1"/>
    <property type="match status" value="1"/>
</dbReference>
<dbReference type="AlphaFoldDB" id="A0A5B8YF42"/>
<feature type="domain" description="Glycosyl transferase family 1" evidence="1">
    <location>
        <begin position="177"/>
        <end position="326"/>
    </location>
</feature>
<keyword evidence="3" id="KW-0808">Transferase</keyword>
<dbReference type="KEGG" id="anp:FK178_01810"/>
<evidence type="ECO:0000313" key="4">
    <source>
        <dbReference type="Proteomes" id="UP000321954"/>
    </source>
</evidence>
<feature type="domain" description="Glycosyltransferase subfamily 4-like N-terminal" evidence="2">
    <location>
        <begin position="14"/>
        <end position="167"/>
    </location>
</feature>
<evidence type="ECO:0000259" key="1">
    <source>
        <dbReference type="Pfam" id="PF00534"/>
    </source>
</evidence>
<organism evidence="3 4">
    <name type="scientific">Antarcticibacterium arcticum</name>
    <dbReference type="NCBI Taxonomy" id="2585771"/>
    <lineage>
        <taxon>Bacteria</taxon>
        <taxon>Pseudomonadati</taxon>
        <taxon>Bacteroidota</taxon>
        <taxon>Flavobacteriia</taxon>
        <taxon>Flavobacteriales</taxon>
        <taxon>Flavobacteriaceae</taxon>
        <taxon>Antarcticibacterium</taxon>
    </lineage>
</organism>
<dbReference type="Gene3D" id="3.40.50.2000">
    <property type="entry name" value="Glycogen Phosphorylase B"/>
    <property type="match status" value="2"/>
</dbReference>
<protein>
    <submittedName>
        <fullName evidence="3">Glycosyltransferase</fullName>
    </submittedName>
</protein>
<gene>
    <name evidence="3" type="ORF">FK178_01810</name>
</gene>
<reference evidence="3 4" key="1">
    <citation type="submission" date="2019-08" db="EMBL/GenBank/DDBJ databases">
        <title>Antarcticibacterium arcticum sp. nov., a bacterium isolated from marine sediment of the Canadian Beaufort Sea.</title>
        <authorList>
            <person name="Lee Y.M."/>
            <person name="Baek K."/>
            <person name="Lee D.-H."/>
            <person name="Shin S.C."/>
            <person name="Jin Y.K."/>
            <person name="Park Y."/>
        </authorList>
    </citation>
    <scope>NUCLEOTIDE SEQUENCE [LARGE SCALE GENOMIC DNA]</scope>
    <source>
        <strain evidence="3 4">PAMC 28998</strain>
    </source>
</reference>
<dbReference type="GO" id="GO:0016757">
    <property type="term" value="F:glycosyltransferase activity"/>
    <property type="evidence" value="ECO:0007669"/>
    <property type="project" value="InterPro"/>
</dbReference>
<dbReference type="Proteomes" id="UP000321954">
    <property type="component" value="Chromosome"/>
</dbReference>
<accession>A0A5B8YF42</accession>
<dbReference type="InterPro" id="IPR001296">
    <property type="entry name" value="Glyco_trans_1"/>
</dbReference>
<dbReference type="PANTHER" id="PTHR12526">
    <property type="entry name" value="GLYCOSYLTRANSFERASE"/>
    <property type="match status" value="1"/>
</dbReference>
<dbReference type="Pfam" id="PF13439">
    <property type="entry name" value="Glyco_transf_4"/>
    <property type="match status" value="1"/>
</dbReference>
<keyword evidence="4" id="KW-1185">Reference proteome</keyword>
<dbReference type="EMBL" id="CP042476">
    <property type="protein sequence ID" value="QED36525.1"/>
    <property type="molecule type" value="Genomic_DNA"/>
</dbReference>
<proteinExistence type="predicted"/>
<dbReference type="PANTHER" id="PTHR12526:SF630">
    <property type="entry name" value="GLYCOSYLTRANSFERASE"/>
    <property type="match status" value="1"/>
</dbReference>
<dbReference type="OrthoDB" id="1522162at2"/>
<name>A0A5B8YF42_9FLAO</name>
<evidence type="ECO:0000313" key="3">
    <source>
        <dbReference type="EMBL" id="QED36525.1"/>
    </source>
</evidence>
<dbReference type="InterPro" id="IPR028098">
    <property type="entry name" value="Glyco_trans_4-like_N"/>
</dbReference>
<sequence>MKILHIIHKPQNRGAETFTCQLSHHLLKLGHEVKIVAIYEGCANLPYSPTIENLMASTSKKVIDIPAWKKLAKIVKNFNPDIVQANSGDTLKYAVLSKIFFRWKIPIVSRNASEVGRYLNSFFQIRLNKFLYKNVDWIISVSQESKKDILNHFPFLATKIEIIPVGLEKNVDIDFIQLYPLEKKHLVHVGGFSFEKNHFGLLNIFELVIKEEPQVHLHLIGDGPLKMQFIKEVQNRGLEGEITFYGFVSQPLPYIKSANVLVLPSIIEGLPGVLLEAMYCKTPVIAYNVGGISEVINSKTGTIVEKGKELLFAQGIIKIMTDPDQDQIAYAHKMVNSNFMNDQLALSFVNSYQKIIGLK</sequence>
<dbReference type="RefSeq" id="WP_146830419.1">
    <property type="nucleotide sequence ID" value="NZ_CP042476.1"/>
</dbReference>
<dbReference type="CDD" id="cd03811">
    <property type="entry name" value="GT4_GT28_WabH-like"/>
    <property type="match status" value="1"/>
</dbReference>
<evidence type="ECO:0000259" key="2">
    <source>
        <dbReference type="Pfam" id="PF13439"/>
    </source>
</evidence>